<evidence type="ECO:0000313" key="2">
    <source>
        <dbReference type="Proteomes" id="UP000034163"/>
    </source>
</evidence>
<proteinExistence type="predicted"/>
<dbReference type="EMBL" id="LCBS01000032">
    <property type="protein sequence ID" value="KKS15880.1"/>
    <property type="molecule type" value="Genomic_DNA"/>
</dbReference>
<dbReference type="PATRIC" id="fig|1619112.3.peg.904"/>
<accession>A0A0G0WSV6</accession>
<gene>
    <name evidence="1" type="ORF">UU72_C0032G0012</name>
</gene>
<evidence type="ECO:0000313" key="1">
    <source>
        <dbReference type="EMBL" id="KKS15880.1"/>
    </source>
</evidence>
<name>A0A0G0WSV6_UNCKA</name>
<sequence>MKKLVAVSTLIALFALTLGVTYAAFTDKGKYQGSTFSVGSADLKILNDVTLGLDPLNLVEVKEGPVFENISPNWSQNYLMKIYNNATTNLALTTNANYETANDPADLRSIIFVEPFEWNDANGDGIVDTGEEGTSLGRKTIVKWKTEGYNLGTLNRGEVKSLILRFSTDSVSETKQGASGMIDFEFNATGM</sequence>
<dbReference type="Proteomes" id="UP000034163">
    <property type="component" value="Unassembled WGS sequence"/>
</dbReference>
<protein>
    <submittedName>
        <fullName evidence="1">Uncharacterized protein</fullName>
    </submittedName>
</protein>
<comment type="caution">
    <text evidence="1">The sequence shown here is derived from an EMBL/GenBank/DDBJ whole genome shotgun (WGS) entry which is preliminary data.</text>
</comment>
<dbReference type="AlphaFoldDB" id="A0A0G0WSV6"/>
<reference evidence="1 2" key="1">
    <citation type="journal article" date="2015" name="Nature">
        <title>rRNA introns, odd ribosomes, and small enigmatic genomes across a large radiation of phyla.</title>
        <authorList>
            <person name="Brown C.T."/>
            <person name="Hug L.A."/>
            <person name="Thomas B.C."/>
            <person name="Sharon I."/>
            <person name="Castelle C.J."/>
            <person name="Singh A."/>
            <person name="Wilkins M.J."/>
            <person name="Williams K.H."/>
            <person name="Banfield J.F."/>
        </authorList>
    </citation>
    <scope>NUCLEOTIDE SEQUENCE [LARGE SCALE GENOMIC DNA]</scope>
</reference>
<organism evidence="1 2">
    <name type="scientific">candidate division WWE3 bacterium GW2011_GWB1_41_6</name>
    <dbReference type="NCBI Taxonomy" id="1619112"/>
    <lineage>
        <taxon>Bacteria</taxon>
        <taxon>Katanobacteria</taxon>
    </lineage>
</organism>